<gene>
    <name evidence="5" type="ORF">BD310DRAFT_833301</name>
</gene>
<dbReference type="CDD" id="cd17934">
    <property type="entry name" value="DEXXQc_Upf1-like"/>
    <property type="match status" value="1"/>
</dbReference>
<sequence>MPTLEQDLVPALVTSVPVKRLTADSCQVLINRLGRGSPEVTIVPLGISLRLSKKGFIQAVALADSDQVFQITVTKDVSFAMLASVLKHPRYLFVAFGMARVALLIHHQFGVDVRSVDLSTMHDKSPREQQCAAHLARKLWGTVRAQGIHNLWWHHSNKDLCLRTWLSACIAEESASIMDKVLKVDTRNASSLQLACLAQLVLNVELLEAEQPTQVDNDFEHVRQNGKDKIILHNARFKTKIRDSSQTIVHFNGGQATARAVGLKGRQTQLQLLKGRLPAKVTKVRVFGREEATNAELARDEFVLGVLRGTEAMDMSSFVRMLWFPPRKNKRGKKVKAIGAVDAQTQITTPSYKKLNASQQAVVKAMVSADENLVIVHGPPGTGKTTTIAAALEHWERRREPAWVIAHSNVGVKNIAESLVKRKIDFKIVVSKDFYYEWHEHHYVDISDHLVKSDKLFGQAAGVAEFMGRSKVILCTVSMLSHPGMDNVGVFRHVPMERLVVDEASQIDTFEFMHLFNKFMPTLGKVCMFGDPKQLPPFGKETAPKMKTIFDFQQFHTSAYFLDTQYRMPVPLGDFISKHVYGSKLKSEHKITANDCVKLIDVRKGKEESAGSSWKNMEEIHTIANLVKKYYRHPDFCIITPYDGQRAAIVAALKAQKLPHENVYNVDSYQVGAQEAGCIHKRQLTPSAPVLFLVLDRLAPLCCCECDRNSQEKNCFYVV</sequence>
<keyword evidence="1" id="KW-0547">Nucleotide-binding</keyword>
<dbReference type="GO" id="GO:0005524">
    <property type="term" value="F:ATP binding"/>
    <property type="evidence" value="ECO:0007669"/>
    <property type="project" value="UniProtKB-KW"/>
</dbReference>
<dbReference type="GO" id="GO:0043139">
    <property type="term" value="F:5'-3' DNA helicase activity"/>
    <property type="evidence" value="ECO:0007669"/>
    <property type="project" value="TreeGrafter"/>
</dbReference>
<protein>
    <submittedName>
        <fullName evidence="5">P-loop containing nucleoside triphosphate hydrolase protein</fullName>
    </submittedName>
</protein>
<evidence type="ECO:0000256" key="2">
    <source>
        <dbReference type="ARBA" id="ARBA00022801"/>
    </source>
</evidence>
<dbReference type="Gene3D" id="3.40.50.300">
    <property type="entry name" value="P-loop containing nucleotide triphosphate hydrolases"/>
    <property type="match status" value="2"/>
</dbReference>
<dbReference type="STRING" id="114155.A0A4Q9NNG6"/>
<evidence type="ECO:0000256" key="4">
    <source>
        <dbReference type="ARBA" id="ARBA00022840"/>
    </source>
</evidence>
<dbReference type="Pfam" id="PF13087">
    <property type="entry name" value="AAA_12"/>
    <property type="match status" value="1"/>
</dbReference>
<accession>A0A4Q9NNG6</accession>
<reference evidence="5 6" key="1">
    <citation type="submission" date="2019-01" db="EMBL/GenBank/DDBJ databases">
        <title>Draft genome sequences of three monokaryotic isolates of the white-rot basidiomycete fungus Dichomitus squalens.</title>
        <authorList>
            <consortium name="DOE Joint Genome Institute"/>
            <person name="Lopez S.C."/>
            <person name="Andreopoulos B."/>
            <person name="Pangilinan J."/>
            <person name="Lipzen A."/>
            <person name="Riley R."/>
            <person name="Ahrendt S."/>
            <person name="Ng V."/>
            <person name="Barry K."/>
            <person name="Daum C."/>
            <person name="Grigoriev I.V."/>
            <person name="Hilden K.S."/>
            <person name="Makela M.R."/>
            <person name="de Vries R.P."/>
        </authorList>
    </citation>
    <scope>NUCLEOTIDE SEQUENCE [LARGE SCALE GENOMIC DNA]</scope>
    <source>
        <strain evidence="5 6">CBS 464.89</strain>
    </source>
</reference>
<keyword evidence="4" id="KW-0067">ATP-binding</keyword>
<dbReference type="Proteomes" id="UP000292082">
    <property type="component" value="Unassembled WGS sequence"/>
</dbReference>
<dbReference type="PANTHER" id="PTHR43788">
    <property type="entry name" value="DNA2/NAM7 HELICASE FAMILY MEMBER"/>
    <property type="match status" value="1"/>
</dbReference>
<name>A0A4Q9NNG6_9APHY</name>
<evidence type="ECO:0000256" key="3">
    <source>
        <dbReference type="ARBA" id="ARBA00022806"/>
    </source>
</evidence>
<keyword evidence="3" id="KW-0347">Helicase</keyword>
<dbReference type="SUPFAM" id="SSF52540">
    <property type="entry name" value="P-loop containing nucleoside triphosphate hydrolases"/>
    <property type="match status" value="1"/>
</dbReference>
<evidence type="ECO:0000256" key="1">
    <source>
        <dbReference type="ARBA" id="ARBA00022741"/>
    </source>
</evidence>
<dbReference type="GO" id="GO:0016787">
    <property type="term" value="F:hydrolase activity"/>
    <property type="evidence" value="ECO:0007669"/>
    <property type="project" value="UniProtKB-KW"/>
</dbReference>
<proteinExistence type="predicted"/>
<dbReference type="Pfam" id="PF13604">
    <property type="entry name" value="AAA_30"/>
    <property type="match status" value="1"/>
</dbReference>
<dbReference type="EMBL" id="ML145277">
    <property type="protein sequence ID" value="TBU51914.1"/>
    <property type="molecule type" value="Genomic_DNA"/>
</dbReference>
<keyword evidence="6" id="KW-1185">Reference proteome</keyword>
<evidence type="ECO:0000313" key="5">
    <source>
        <dbReference type="EMBL" id="TBU51914.1"/>
    </source>
</evidence>
<organism evidence="5 6">
    <name type="scientific">Dichomitus squalens</name>
    <dbReference type="NCBI Taxonomy" id="114155"/>
    <lineage>
        <taxon>Eukaryota</taxon>
        <taxon>Fungi</taxon>
        <taxon>Dikarya</taxon>
        <taxon>Basidiomycota</taxon>
        <taxon>Agaricomycotina</taxon>
        <taxon>Agaricomycetes</taxon>
        <taxon>Polyporales</taxon>
        <taxon>Polyporaceae</taxon>
        <taxon>Dichomitus</taxon>
    </lineage>
</organism>
<dbReference type="InterPro" id="IPR041679">
    <property type="entry name" value="DNA2/NAM7-like_C"/>
</dbReference>
<dbReference type="InterPro" id="IPR027417">
    <property type="entry name" value="P-loop_NTPase"/>
</dbReference>
<dbReference type="InterPro" id="IPR050534">
    <property type="entry name" value="Coronavir_polyprotein_1ab"/>
</dbReference>
<keyword evidence="2 5" id="KW-0378">Hydrolase</keyword>
<dbReference type="AlphaFoldDB" id="A0A4Q9NNG6"/>
<evidence type="ECO:0000313" key="6">
    <source>
        <dbReference type="Proteomes" id="UP000292082"/>
    </source>
</evidence>
<dbReference type="PANTHER" id="PTHR43788:SF8">
    <property type="entry name" value="DNA-BINDING PROTEIN SMUBP-2"/>
    <property type="match status" value="1"/>
</dbReference>